<feature type="transmembrane region" description="Helical" evidence="2">
    <location>
        <begin position="76"/>
        <end position="96"/>
    </location>
</feature>
<feature type="region of interest" description="Disordered" evidence="1">
    <location>
        <begin position="146"/>
        <end position="171"/>
    </location>
</feature>
<dbReference type="OrthoDB" id="3353407at2759"/>
<protein>
    <recommendedName>
        <fullName evidence="5">Major facilitator superfamily transporter</fullName>
    </recommendedName>
</protein>
<dbReference type="PANTHER" id="PTHR36205:SF1">
    <property type="entry name" value="MAJOR FACILITATOR SUPERFAMILY TRANSPORTER"/>
    <property type="match status" value="1"/>
</dbReference>
<dbReference type="Pfam" id="PF11885">
    <property type="entry name" value="DUF3405"/>
    <property type="match status" value="1"/>
</dbReference>
<feature type="region of interest" description="Disordered" evidence="1">
    <location>
        <begin position="305"/>
        <end position="342"/>
    </location>
</feature>
<dbReference type="AlphaFoldDB" id="A0A395NC70"/>
<organism evidence="3 4">
    <name type="scientific">Trichoderma arundinaceum</name>
    <dbReference type="NCBI Taxonomy" id="490622"/>
    <lineage>
        <taxon>Eukaryota</taxon>
        <taxon>Fungi</taxon>
        <taxon>Dikarya</taxon>
        <taxon>Ascomycota</taxon>
        <taxon>Pezizomycotina</taxon>
        <taxon>Sordariomycetes</taxon>
        <taxon>Hypocreomycetidae</taxon>
        <taxon>Hypocreales</taxon>
        <taxon>Hypocreaceae</taxon>
        <taxon>Trichoderma</taxon>
    </lineage>
</organism>
<keyword evidence="4" id="KW-1185">Reference proteome</keyword>
<comment type="caution">
    <text evidence="3">The sequence shown here is derived from an EMBL/GenBank/DDBJ whole genome shotgun (WGS) entry which is preliminary data.</text>
</comment>
<evidence type="ECO:0000256" key="1">
    <source>
        <dbReference type="SAM" id="MobiDB-lite"/>
    </source>
</evidence>
<proteinExistence type="predicted"/>
<sequence>MYQNTNSPTKERYSNDGYYSSSDGDSESSFSGPSSQGSRNVSESYPARPLLVQKRIHKPSLQRPGGFYPYRLPPRVIRYVVFAVTGLIILMIISLVRASQIENWRVANGKVNSRPTPPPVWEKFPLLERYYGGIRTLVTLEENKPEYPKLNEPVPSNPASSIQSPSGSKVEARAKEFPTSHSWEEYSGRAQDTGVKECFLDAAGKIRPPPLRYYNGRPNGFPLHVTGSYEALKLPEEVCFERYGKFGPYGFGYSTRTGGLGTGENSESEGAESVWGSGSRIDYREVDWADVQQRCFQANAGRYKDLPAKTPSPNGFSVRNPGAASVRSRDSQSKDGRKATTAAEVAKQSRTAIVIRCWDEYLFREDDFANLRSMISELSLASGGRYDVHLLVQVRNDARYPVWADHEIYEQRIRDVIPKEFQGLVTLWTETQMLALYQGIYDLYSRGPELPVHGVYRGLTMAMQHFAYLHPEYDYFWQWEMDIRYTGHYYDLLSKLENWAKAQPRKGLWERNARYYFPSVHGTWEDFSQMARVQSEMGVVGADNVWKNMPGQSPEAAPKKKIKTVWGPIRPSDEKDWFDYENDPVPASAYDTDHYQWGVGEEADLITLNPIFDPEGTTWGLKDDITGFNRSLPFPPRRASIITTSRMSRRLLMTMHRMTAHKKQFAFPEMWPATVALQHGYKAVYAPHPMYVDRNWPVDYMAQTFNGGRDGTVGGSRTSLYGEREHNLKGLTWFYNSGFGPNLYKRWLGLKVNNDGGEEFEKTEDKSRVGAGISSMAGGEGRMCLPPMLLHPVKEVDIPIEAPPQDEETGGEMPESDPAA</sequence>
<evidence type="ECO:0000256" key="2">
    <source>
        <dbReference type="SAM" id="Phobius"/>
    </source>
</evidence>
<feature type="region of interest" description="Disordered" evidence="1">
    <location>
        <begin position="799"/>
        <end position="820"/>
    </location>
</feature>
<evidence type="ECO:0000313" key="4">
    <source>
        <dbReference type="Proteomes" id="UP000266272"/>
    </source>
</evidence>
<feature type="compositionally biased region" description="Polar residues" evidence="1">
    <location>
        <begin position="157"/>
        <end position="167"/>
    </location>
</feature>
<evidence type="ECO:0000313" key="3">
    <source>
        <dbReference type="EMBL" id="RFU73397.1"/>
    </source>
</evidence>
<dbReference type="STRING" id="490622.A0A395NC70"/>
<dbReference type="PANTHER" id="PTHR36205">
    <property type="entry name" value="CHROMOSOME 19, WHOLE GENOME SHOTGUN SEQUENCE"/>
    <property type="match status" value="1"/>
</dbReference>
<keyword evidence="2" id="KW-0472">Membrane</keyword>
<reference evidence="3 4" key="1">
    <citation type="journal article" date="2018" name="PLoS Pathog.">
        <title>Evolution of structural diversity of trichothecenes, a family of toxins produced by plant pathogenic and entomopathogenic fungi.</title>
        <authorList>
            <person name="Proctor R.H."/>
            <person name="McCormick S.P."/>
            <person name="Kim H.S."/>
            <person name="Cardoza R.E."/>
            <person name="Stanley A.M."/>
            <person name="Lindo L."/>
            <person name="Kelly A."/>
            <person name="Brown D.W."/>
            <person name="Lee T."/>
            <person name="Vaughan M.M."/>
            <person name="Alexander N.J."/>
            <person name="Busman M."/>
            <person name="Gutierrez S."/>
        </authorList>
    </citation>
    <scope>NUCLEOTIDE SEQUENCE [LARGE SCALE GENOMIC DNA]</scope>
    <source>
        <strain evidence="3 4">IBT 40837</strain>
    </source>
</reference>
<dbReference type="InterPro" id="IPR021822">
    <property type="entry name" value="DUF3405"/>
</dbReference>
<feature type="compositionally biased region" description="Low complexity" evidence="1">
    <location>
        <begin position="15"/>
        <end position="38"/>
    </location>
</feature>
<keyword evidence="2" id="KW-0812">Transmembrane</keyword>
<feature type="region of interest" description="Disordered" evidence="1">
    <location>
        <begin position="1"/>
        <end position="43"/>
    </location>
</feature>
<feature type="compositionally biased region" description="Basic and acidic residues" evidence="1">
    <location>
        <begin position="327"/>
        <end position="338"/>
    </location>
</feature>
<evidence type="ECO:0008006" key="5">
    <source>
        <dbReference type="Google" id="ProtNLM"/>
    </source>
</evidence>
<name>A0A395NC70_TRIAR</name>
<gene>
    <name evidence="3" type="ORF">TARUN_8857</name>
</gene>
<accession>A0A395NC70</accession>
<dbReference type="Proteomes" id="UP000266272">
    <property type="component" value="Unassembled WGS sequence"/>
</dbReference>
<dbReference type="EMBL" id="PXOA01000654">
    <property type="protein sequence ID" value="RFU73397.1"/>
    <property type="molecule type" value="Genomic_DNA"/>
</dbReference>
<keyword evidence="2" id="KW-1133">Transmembrane helix</keyword>